<dbReference type="Pfam" id="PF03466">
    <property type="entry name" value="LysR_substrate"/>
    <property type="match status" value="1"/>
</dbReference>
<evidence type="ECO:0000256" key="4">
    <source>
        <dbReference type="ARBA" id="ARBA00023163"/>
    </source>
</evidence>
<organism evidence="6 7">
    <name type="scientific">Dickeya undicola</name>
    <dbReference type="NCBI Taxonomy" id="1577887"/>
    <lineage>
        <taxon>Bacteria</taxon>
        <taxon>Pseudomonadati</taxon>
        <taxon>Pseudomonadota</taxon>
        <taxon>Gammaproteobacteria</taxon>
        <taxon>Enterobacterales</taxon>
        <taxon>Pectobacteriaceae</taxon>
        <taxon>Dickeya</taxon>
    </lineage>
</organism>
<dbReference type="InterPro" id="IPR000847">
    <property type="entry name" value="LysR_HTH_N"/>
</dbReference>
<keyword evidence="4" id="KW-0804">Transcription</keyword>
<evidence type="ECO:0000256" key="3">
    <source>
        <dbReference type="ARBA" id="ARBA00023125"/>
    </source>
</evidence>
<dbReference type="Gene3D" id="1.10.10.10">
    <property type="entry name" value="Winged helix-like DNA-binding domain superfamily/Winged helix DNA-binding domain"/>
    <property type="match status" value="1"/>
</dbReference>
<dbReference type="Proteomes" id="UP000276061">
    <property type="component" value="Unassembled WGS sequence"/>
</dbReference>
<dbReference type="InterPro" id="IPR036388">
    <property type="entry name" value="WH-like_DNA-bd_sf"/>
</dbReference>
<dbReference type="FunFam" id="1.10.10.10:FF:000001">
    <property type="entry name" value="LysR family transcriptional regulator"/>
    <property type="match status" value="1"/>
</dbReference>
<dbReference type="GO" id="GO:0032993">
    <property type="term" value="C:protein-DNA complex"/>
    <property type="evidence" value="ECO:0007669"/>
    <property type="project" value="TreeGrafter"/>
</dbReference>
<dbReference type="PANTHER" id="PTHR30346:SF0">
    <property type="entry name" value="HCA OPERON TRANSCRIPTIONAL ACTIVATOR HCAR"/>
    <property type="match status" value="1"/>
</dbReference>
<comment type="caution">
    <text evidence="6">The sequence shown here is derived from an EMBL/GenBank/DDBJ whole genome shotgun (WGS) entry which is preliminary data.</text>
</comment>
<dbReference type="OrthoDB" id="646694at2"/>
<sequence>MELNQLRCFIAVAETLHFGHAAQRLDMLPSALGRHIRLLEECLGTRLFIRSTRNVALTPDGQTLLGESRKLLADADALATRFRCQGRVNASVLRMGAIDSAAIGLIPHLLHFFRQAYPDVNVQIHEDKTSRLLPRLKSGRLDLIFIRPPERRAPWLTTRFLLYENVVLAIAEHHELAGHQDVGIQDLAALPLIVPDRRARPHSHDLTMNLFSDAGLKPNVVQKADEKQTIINMVAAEVGGAIMPRWVSRMSVPNVRFIPIRRQDASSCKGLPLAAAWMSVGSDPVRDSMIAILERELPQIACQF</sequence>
<dbReference type="InterPro" id="IPR036390">
    <property type="entry name" value="WH_DNA-bd_sf"/>
</dbReference>
<dbReference type="GO" id="GO:0003700">
    <property type="term" value="F:DNA-binding transcription factor activity"/>
    <property type="evidence" value="ECO:0007669"/>
    <property type="project" value="InterPro"/>
</dbReference>
<dbReference type="Gene3D" id="3.40.190.10">
    <property type="entry name" value="Periplasmic binding protein-like II"/>
    <property type="match status" value="2"/>
</dbReference>
<dbReference type="PROSITE" id="PS50931">
    <property type="entry name" value="HTH_LYSR"/>
    <property type="match status" value="1"/>
</dbReference>
<evidence type="ECO:0000313" key="6">
    <source>
        <dbReference type="EMBL" id="RNM09865.1"/>
    </source>
</evidence>
<dbReference type="PANTHER" id="PTHR30346">
    <property type="entry name" value="TRANSCRIPTIONAL DUAL REGULATOR HCAR-RELATED"/>
    <property type="match status" value="1"/>
</dbReference>
<dbReference type="AlphaFoldDB" id="A0A3N0GBN5"/>
<keyword evidence="3" id="KW-0238">DNA-binding</keyword>
<dbReference type="Pfam" id="PF00126">
    <property type="entry name" value="HTH_1"/>
    <property type="match status" value="1"/>
</dbReference>
<dbReference type="SUPFAM" id="SSF46785">
    <property type="entry name" value="Winged helix' DNA-binding domain"/>
    <property type="match status" value="1"/>
</dbReference>
<feature type="domain" description="HTH lysR-type" evidence="5">
    <location>
        <begin position="1"/>
        <end position="58"/>
    </location>
</feature>
<proteinExistence type="inferred from homology"/>
<comment type="similarity">
    <text evidence="1">Belongs to the LysR transcriptional regulatory family.</text>
</comment>
<name>A0A3N0GBN5_9GAMM</name>
<reference evidence="6 7" key="1">
    <citation type="submission" date="2018-11" db="EMBL/GenBank/DDBJ databases">
        <title>Characterization of surface water Dickeya isolates.</title>
        <authorList>
            <person name="Van Gijsegem F."/>
            <person name="Pedron J."/>
        </authorList>
    </citation>
    <scope>NUCLEOTIDE SEQUENCE [LARGE SCALE GENOMIC DNA]</scope>
    <source>
        <strain evidence="6 7">FVG1-MFV-O17</strain>
    </source>
</reference>
<dbReference type="SUPFAM" id="SSF53850">
    <property type="entry name" value="Periplasmic binding protein-like II"/>
    <property type="match status" value="1"/>
</dbReference>
<dbReference type="EMBL" id="RJLR01000004">
    <property type="protein sequence ID" value="RNM09865.1"/>
    <property type="molecule type" value="Genomic_DNA"/>
</dbReference>
<keyword evidence="2" id="KW-0805">Transcription regulation</keyword>
<evidence type="ECO:0000313" key="7">
    <source>
        <dbReference type="Proteomes" id="UP000276061"/>
    </source>
</evidence>
<accession>A0A3N0GBN5</accession>
<dbReference type="InterPro" id="IPR005119">
    <property type="entry name" value="LysR_subst-bd"/>
</dbReference>
<evidence type="ECO:0000259" key="5">
    <source>
        <dbReference type="PROSITE" id="PS50931"/>
    </source>
</evidence>
<dbReference type="GO" id="GO:0003677">
    <property type="term" value="F:DNA binding"/>
    <property type="evidence" value="ECO:0007669"/>
    <property type="project" value="UniProtKB-KW"/>
</dbReference>
<evidence type="ECO:0000256" key="1">
    <source>
        <dbReference type="ARBA" id="ARBA00009437"/>
    </source>
</evidence>
<dbReference type="CDD" id="cd08414">
    <property type="entry name" value="PBP2_LTTR_aromatics_like"/>
    <property type="match status" value="1"/>
</dbReference>
<gene>
    <name evidence="6" type="ORF">EF878_00515</name>
</gene>
<protein>
    <submittedName>
        <fullName evidence="6">LysR family transcriptional regulator</fullName>
    </submittedName>
</protein>
<dbReference type="RefSeq" id="WP_033568985.1">
    <property type="nucleotide sequence ID" value="NZ_JSYG01000017.1"/>
</dbReference>
<evidence type="ECO:0000256" key="2">
    <source>
        <dbReference type="ARBA" id="ARBA00023015"/>
    </source>
</evidence>